<evidence type="ECO:0000313" key="3">
    <source>
        <dbReference type="EMBL" id="TWF43432.1"/>
    </source>
</evidence>
<dbReference type="Gene3D" id="3.90.1300.10">
    <property type="entry name" value="Amidase signature (AS) domain"/>
    <property type="match status" value="1"/>
</dbReference>
<sequence>MTQELAYMPAHELTRLYRLKTVSPVEVVQSVLQRIDMFNPRYNAYRMVDHEGALQAARSSEARWMRAQPLGLLDGVPTSIKDSHHVKGWSTLHGSRLTRTADIEPLDSPHVARLRDHGAVFLGKTNLCEQGWKCVTDSPLTGISRNPWNPDLTPGGSSGGAAIAAAAGMGTINMGGDGGGSIRLPASFCGLVGMKATYGRVPRYPQESLIACAHFGPLTRSVAETALVMNVITRPDHRDVTALPFDDRDYLQGLNAGVKGMRIGYCDTLGDSFPVDKDIEATVRSAVNRLADAGALVKHVSSPIRDTFEAYKTLNSAYQVPKIHGRGEDELDLMDATLVANAHRGEGLSAYDLLRAGYARASWIEQMAEFFQSFDILVTPTSPVSPFEAESNNPRTCEDAHELEDRVYCLFNGFLYPFNYTHHPAVTVPCGLDGRGLPVGLQIVTRHKADHLALIVARAVENSLSFQGLKLALPKEETSTARPAFAQSA</sequence>
<dbReference type="SUPFAM" id="SSF75304">
    <property type="entry name" value="Amidase signature (AS) enzymes"/>
    <property type="match status" value="1"/>
</dbReference>
<dbReference type="AlphaFoldDB" id="A0A561PZ83"/>
<reference evidence="3 4" key="1">
    <citation type="submission" date="2019-06" db="EMBL/GenBank/DDBJ databases">
        <title>Sorghum-associated microbial communities from plants grown in Nebraska, USA.</title>
        <authorList>
            <person name="Schachtman D."/>
        </authorList>
    </citation>
    <scope>NUCLEOTIDE SEQUENCE [LARGE SCALE GENOMIC DNA]</scope>
    <source>
        <strain evidence="3 4">1225</strain>
    </source>
</reference>
<dbReference type="PANTHER" id="PTHR11895:SF7">
    <property type="entry name" value="GLUTAMYL-TRNA(GLN) AMIDOTRANSFERASE SUBUNIT A, MITOCHONDRIAL"/>
    <property type="match status" value="1"/>
</dbReference>
<dbReference type="InterPro" id="IPR000120">
    <property type="entry name" value="Amidase"/>
</dbReference>
<evidence type="ECO:0000256" key="1">
    <source>
        <dbReference type="ARBA" id="ARBA00009199"/>
    </source>
</evidence>
<comment type="similarity">
    <text evidence="1">Belongs to the amidase family.</text>
</comment>
<dbReference type="Pfam" id="PF01425">
    <property type="entry name" value="Amidase"/>
    <property type="match status" value="1"/>
</dbReference>
<dbReference type="InterPro" id="IPR036928">
    <property type="entry name" value="AS_sf"/>
</dbReference>
<keyword evidence="3" id="KW-0808">Transferase</keyword>
<organism evidence="3 4">
    <name type="scientific">Neorhizobium alkalisoli</name>
    <dbReference type="NCBI Taxonomy" id="528178"/>
    <lineage>
        <taxon>Bacteria</taxon>
        <taxon>Pseudomonadati</taxon>
        <taxon>Pseudomonadota</taxon>
        <taxon>Alphaproteobacteria</taxon>
        <taxon>Hyphomicrobiales</taxon>
        <taxon>Rhizobiaceae</taxon>
        <taxon>Rhizobium/Agrobacterium group</taxon>
        <taxon>Neorhizobium</taxon>
    </lineage>
</organism>
<evidence type="ECO:0000259" key="2">
    <source>
        <dbReference type="Pfam" id="PF01425"/>
    </source>
</evidence>
<keyword evidence="4" id="KW-1185">Reference proteome</keyword>
<proteinExistence type="inferred from homology"/>
<dbReference type="RefSeq" id="WP_186458508.1">
    <property type="nucleotide sequence ID" value="NZ_VIWP01000019.1"/>
</dbReference>
<protein>
    <submittedName>
        <fullName evidence="3">Aspartyl-tRNA(Asn)/glutamyl-tRNA(Gln) amidotransferase subunit A</fullName>
    </submittedName>
</protein>
<dbReference type="GO" id="GO:0016740">
    <property type="term" value="F:transferase activity"/>
    <property type="evidence" value="ECO:0007669"/>
    <property type="project" value="UniProtKB-KW"/>
</dbReference>
<feature type="domain" description="Amidase" evidence="2">
    <location>
        <begin position="26"/>
        <end position="452"/>
    </location>
</feature>
<dbReference type="Proteomes" id="UP000320653">
    <property type="component" value="Unassembled WGS sequence"/>
</dbReference>
<dbReference type="EMBL" id="VIWP01000019">
    <property type="protein sequence ID" value="TWF43432.1"/>
    <property type="molecule type" value="Genomic_DNA"/>
</dbReference>
<dbReference type="InterPro" id="IPR023631">
    <property type="entry name" value="Amidase_dom"/>
</dbReference>
<gene>
    <name evidence="3" type="ORF">FHW37_1195</name>
</gene>
<evidence type="ECO:0000313" key="4">
    <source>
        <dbReference type="Proteomes" id="UP000320653"/>
    </source>
</evidence>
<comment type="caution">
    <text evidence="3">The sequence shown here is derived from an EMBL/GenBank/DDBJ whole genome shotgun (WGS) entry which is preliminary data.</text>
</comment>
<dbReference type="PANTHER" id="PTHR11895">
    <property type="entry name" value="TRANSAMIDASE"/>
    <property type="match status" value="1"/>
</dbReference>
<dbReference type="NCBIfam" id="NF004815">
    <property type="entry name" value="PRK06169.1"/>
    <property type="match status" value="1"/>
</dbReference>
<name>A0A561PZ83_9HYPH</name>
<accession>A0A561PZ83</accession>